<proteinExistence type="predicted"/>
<organism evidence="1 2">
    <name type="scientific">Colletotrichum zoysiae</name>
    <dbReference type="NCBI Taxonomy" id="1216348"/>
    <lineage>
        <taxon>Eukaryota</taxon>
        <taxon>Fungi</taxon>
        <taxon>Dikarya</taxon>
        <taxon>Ascomycota</taxon>
        <taxon>Pezizomycotina</taxon>
        <taxon>Sordariomycetes</taxon>
        <taxon>Hypocreomycetidae</taxon>
        <taxon>Glomerellales</taxon>
        <taxon>Glomerellaceae</taxon>
        <taxon>Colletotrichum</taxon>
        <taxon>Colletotrichum graminicola species complex</taxon>
    </lineage>
</organism>
<name>A0AAD9HL05_9PEZI</name>
<accession>A0AAD9HL05</accession>
<dbReference type="EMBL" id="MU842857">
    <property type="protein sequence ID" value="KAK2029934.1"/>
    <property type="molecule type" value="Genomic_DNA"/>
</dbReference>
<reference evidence="1" key="1">
    <citation type="submission" date="2021-06" db="EMBL/GenBank/DDBJ databases">
        <title>Comparative genomics, transcriptomics and evolutionary studies reveal genomic signatures of adaptation to plant cell wall in hemibiotrophic fungi.</title>
        <authorList>
            <consortium name="DOE Joint Genome Institute"/>
            <person name="Baroncelli R."/>
            <person name="Diaz J.F."/>
            <person name="Benocci T."/>
            <person name="Peng M."/>
            <person name="Battaglia E."/>
            <person name="Haridas S."/>
            <person name="Andreopoulos W."/>
            <person name="Labutti K."/>
            <person name="Pangilinan J."/>
            <person name="Floch G.L."/>
            <person name="Makela M.R."/>
            <person name="Henrissat B."/>
            <person name="Grigoriev I.V."/>
            <person name="Crouch J.A."/>
            <person name="De Vries R.P."/>
            <person name="Sukno S.A."/>
            <person name="Thon M.R."/>
        </authorList>
    </citation>
    <scope>NUCLEOTIDE SEQUENCE</scope>
    <source>
        <strain evidence="1">MAFF235873</strain>
    </source>
</reference>
<protein>
    <submittedName>
        <fullName evidence="1">Uncharacterized protein</fullName>
    </submittedName>
</protein>
<comment type="caution">
    <text evidence="1">The sequence shown here is derived from an EMBL/GenBank/DDBJ whole genome shotgun (WGS) entry which is preliminary data.</text>
</comment>
<gene>
    <name evidence="1" type="ORF">LX32DRAFT_342008</name>
</gene>
<dbReference type="AlphaFoldDB" id="A0AAD9HL05"/>
<evidence type="ECO:0000313" key="2">
    <source>
        <dbReference type="Proteomes" id="UP001232148"/>
    </source>
</evidence>
<keyword evidence="2" id="KW-1185">Reference proteome</keyword>
<evidence type="ECO:0000313" key="1">
    <source>
        <dbReference type="EMBL" id="KAK2029934.1"/>
    </source>
</evidence>
<dbReference type="Proteomes" id="UP001232148">
    <property type="component" value="Unassembled WGS sequence"/>
</dbReference>
<sequence length="180" mass="19250">MLPSAHFHKGPVFRAGLRVSVGGPAPSRVRGGPRRDCRRLGGSLLYAGGGVGVGEHLIDAGPRKGGPSAGRGRTRRGQTVQLFERGVFRRGGLWDARESSTACSVGISRDASSTWHACISKYVKPTLEPRKTSVRGQVMVIIGALMSERVGLLSTSTRVGHARHLVIELLVLSPYPESFN</sequence>